<dbReference type="OrthoDB" id="2804045at2759"/>
<evidence type="ECO:0000313" key="2">
    <source>
        <dbReference type="EMBL" id="PSR81866.1"/>
    </source>
</evidence>
<protein>
    <submittedName>
        <fullName evidence="2">Uncharacterized protein</fullName>
    </submittedName>
</protein>
<dbReference type="AlphaFoldDB" id="A0A2R6P026"/>
<evidence type="ECO:0000313" key="3">
    <source>
        <dbReference type="Proteomes" id="UP000186601"/>
    </source>
</evidence>
<proteinExistence type="predicted"/>
<feature type="region of interest" description="Disordered" evidence="1">
    <location>
        <begin position="80"/>
        <end position="100"/>
    </location>
</feature>
<gene>
    <name evidence="2" type="ORF">PHLCEN_2v6238</name>
</gene>
<sequence length="134" mass="15205">MADVLVISLTWMKTFRHKKEASRLNMKLPLSTLIIRDDQTERGSEETAFNSRFSVPGFRVPTVATITGNMGESLHFIRPVEEQSGPQEDIDPHELNGSTAQDINSGEIREVRQRFSRGFIYLISITTRCPVKIL</sequence>
<accession>A0A2R6P026</accession>
<name>A0A2R6P026_9APHY</name>
<dbReference type="Proteomes" id="UP000186601">
    <property type="component" value="Unassembled WGS sequence"/>
</dbReference>
<evidence type="ECO:0000256" key="1">
    <source>
        <dbReference type="SAM" id="MobiDB-lite"/>
    </source>
</evidence>
<reference evidence="2 3" key="1">
    <citation type="submission" date="2018-02" db="EMBL/GenBank/DDBJ databases">
        <title>Genome sequence of the basidiomycete white-rot fungus Phlebia centrifuga.</title>
        <authorList>
            <person name="Granchi Z."/>
            <person name="Peng M."/>
            <person name="de Vries R.P."/>
            <person name="Hilden K."/>
            <person name="Makela M.R."/>
            <person name="Grigoriev I."/>
            <person name="Riley R."/>
        </authorList>
    </citation>
    <scope>NUCLEOTIDE SEQUENCE [LARGE SCALE GENOMIC DNA]</scope>
    <source>
        <strain evidence="2 3">FBCC195</strain>
    </source>
</reference>
<organism evidence="2 3">
    <name type="scientific">Hermanssonia centrifuga</name>
    <dbReference type="NCBI Taxonomy" id="98765"/>
    <lineage>
        <taxon>Eukaryota</taxon>
        <taxon>Fungi</taxon>
        <taxon>Dikarya</taxon>
        <taxon>Basidiomycota</taxon>
        <taxon>Agaricomycotina</taxon>
        <taxon>Agaricomycetes</taxon>
        <taxon>Polyporales</taxon>
        <taxon>Meruliaceae</taxon>
        <taxon>Hermanssonia</taxon>
    </lineage>
</organism>
<dbReference type="EMBL" id="MLYV02000605">
    <property type="protein sequence ID" value="PSR81866.1"/>
    <property type="molecule type" value="Genomic_DNA"/>
</dbReference>
<keyword evidence="3" id="KW-1185">Reference proteome</keyword>
<comment type="caution">
    <text evidence="2">The sequence shown here is derived from an EMBL/GenBank/DDBJ whole genome shotgun (WGS) entry which is preliminary data.</text>
</comment>